<accession>A0A2U2BV76</accession>
<dbReference type="PROSITE" id="PS00018">
    <property type="entry name" value="EF_HAND_1"/>
    <property type="match status" value="1"/>
</dbReference>
<dbReference type="PANTHER" id="PTHR32552">
    <property type="entry name" value="FERRICHROME IRON RECEPTOR-RELATED"/>
    <property type="match status" value="1"/>
</dbReference>
<keyword evidence="13" id="KW-0732">Signal</keyword>
<evidence type="ECO:0000256" key="12">
    <source>
        <dbReference type="RuleBase" id="RU003357"/>
    </source>
</evidence>
<keyword evidence="8 12" id="KW-0798">TonB box</keyword>
<dbReference type="SUPFAM" id="SSF56935">
    <property type="entry name" value="Porins"/>
    <property type="match status" value="1"/>
</dbReference>
<comment type="subcellular location">
    <subcellularLocation>
        <location evidence="1 11">Cell outer membrane</location>
        <topology evidence="1 11">Multi-pass membrane protein</topology>
    </subcellularLocation>
</comment>
<feature type="signal peptide" evidence="13">
    <location>
        <begin position="1"/>
        <end position="33"/>
    </location>
</feature>
<protein>
    <submittedName>
        <fullName evidence="15">TonB-dependent receptor</fullName>
    </submittedName>
</protein>
<evidence type="ECO:0000256" key="6">
    <source>
        <dbReference type="ARBA" id="ARBA00023004"/>
    </source>
</evidence>
<dbReference type="GO" id="GO:0005509">
    <property type="term" value="F:calcium ion binding"/>
    <property type="evidence" value="ECO:0007669"/>
    <property type="project" value="InterPro"/>
</dbReference>
<dbReference type="Pfam" id="PF00593">
    <property type="entry name" value="TonB_dep_Rec_b-barrel"/>
    <property type="match status" value="1"/>
</dbReference>
<comment type="similarity">
    <text evidence="11 12">Belongs to the TonB-dependent receptor family.</text>
</comment>
<evidence type="ECO:0000256" key="8">
    <source>
        <dbReference type="ARBA" id="ARBA00023077"/>
    </source>
</evidence>
<evidence type="ECO:0000256" key="3">
    <source>
        <dbReference type="ARBA" id="ARBA00022452"/>
    </source>
</evidence>
<dbReference type="PROSITE" id="PS52016">
    <property type="entry name" value="TONB_DEPENDENT_REC_3"/>
    <property type="match status" value="1"/>
</dbReference>
<evidence type="ECO:0000256" key="11">
    <source>
        <dbReference type="PROSITE-ProRule" id="PRU01360"/>
    </source>
</evidence>
<keyword evidence="10 11" id="KW-0998">Cell outer membrane</keyword>
<evidence type="ECO:0000256" key="1">
    <source>
        <dbReference type="ARBA" id="ARBA00004571"/>
    </source>
</evidence>
<evidence type="ECO:0000256" key="13">
    <source>
        <dbReference type="SAM" id="SignalP"/>
    </source>
</evidence>
<dbReference type="InterPro" id="IPR018247">
    <property type="entry name" value="EF_Hand_1_Ca_BS"/>
</dbReference>
<evidence type="ECO:0000259" key="14">
    <source>
        <dbReference type="PROSITE" id="PS50222"/>
    </source>
</evidence>
<name>A0A2U2BV76_9PROT</name>
<dbReference type="CDD" id="cd01347">
    <property type="entry name" value="ligand_gated_channel"/>
    <property type="match status" value="1"/>
</dbReference>
<dbReference type="EMBL" id="QEXV01000002">
    <property type="protein sequence ID" value="PWE17923.1"/>
    <property type="molecule type" value="Genomic_DNA"/>
</dbReference>
<keyword evidence="5 11" id="KW-0812">Transmembrane</keyword>
<evidence type="ECO:0000313" key="16">
    <source>
        <dbReference type="Proteomes" id="UP000245168"/>
    </source>
</evidence>
<dbReference type="Gene3D" id="2.40.170.20">
    <property type="entry name" value="TonB-dependent receptor, beta-barrel domain"/>
    <property type="match status" value="1"/>
</dbReference>
<evidence type="ECO:0000256" key="7">
    <source>
        <dbReference type="ARBA" id="ARBA00023065"/>
    </source>
</evidence>
<dbReference type="InterPro" id="IPR000531">
    <property type="entry name" value="Beta-barrel_TonB"/>
</dbReference>
<evidence type="ECO:0000256" key="5">
    <source>
        <dbReference type="ARBA" id="ARBA00022692"/>
    </source>
</evidence>
<reference evidence="16" key="1">
    <citation type="submission" date="2018-05" db="EMBL/GenBank/DDBJ databases">
        <authorList>
            <person name="Liu B.-T."/>
        </authorList>
    </citation>
    <scope>NUCLEOTIDE SEQUENCE [LARGE SCALE GENOMIC DNA]</scope>
    <source>
        <strain evidence="16">WD6-1</strain>
    </source>
</reference>
<feature type="domain" description="EF-hand" evidence="14">
    <location>
        <begin position="527"/>
        <end position="549"/>
    </location>
</feature>
<gene>
    <name evidence="15" type="ORF">DDZ18_04940</name>
</gene>
<organism evidence="15 16">
    <name type="scientific">Marinicauda salina</name>
    <dbReference type="NCBI Taxonomy" id="2135793"/>
    <lineage>
        <taxon>Bacteria</taxon>
        <taxon>Pseudomonadati</taxon>
        <taxon>Pseudomonadota</taxon>
        <taxon>Alphaproteobacteria</taxon>
        <taxon>Maricaulales</taxon>
        <taxon>Maricaulaceae</taxon>
        <taxon>Marinicauda</taxon>
    </lineage>
</organism>
<dbReference type="OrthoDB" id="7313036at2"/>
<dbReference type="AlphaFoldDB" id="A0A2U2BV76"/>
<feature type="chain" id="PRO_5015781720" evidence="13">
    <location>
        <begin position="34"/>
        <end position="784"/>
    </location>
</feature>
<proteinExistence type="inferred from homology"/>
<dbReference type="PROSITE" id="PS50222">
    <property type="entry name" value="EF_HAND_2"/>
    <property type="match status" value="1"/>
</dbReference>
<keyword evidence="4" id="KW-0410">Iron transport</keyword>
<dbReference type="InterPro" id="IPR002048">
    <property type="entry name" value="EF_hand_dom"/>
</dbReference>
<keyword evidence="9 11" id="KW-0472">Membrane</keyword>
<keyword evidence="3 11" id="KW-1134">Transmembrane beta strand</keyword>
<evidence type="ECO:0000256" key="10">
    <source>
        <dbReference type="ARBA" id="ARBA00023237"/>
    </source>
</evidence>
<keyword evidence="6" id="KW-0408">Iron</keyword>
<evidence type="ECO:0000256" key="9">
    <source>
        <dbReference type="ARBA" id="ARBA00023136"/>
    </source>
</evidence>
<keyword evidence="16" id="KW-1185">Reference proteome</keyword>
<evidence type="ECO:0000256" key="4">
    <source>
        <dbReference type="ARBA" id="ARBA00022496"/>
    </source>
</evidence>
<dbReference type="InterPro" id="IPR012910">
    <property type="entry name" value="Plug_dom"/>
</dbReference>
<keyword evidence="2 11" id="KW-0813">Transport</keyword>
<evidence type="ECO:0000256" key="2">
    <source>
        <dbReference type="ARBA" id="ARBA00022448"/>
    </source>
</evidence>
<dbReference type="GO" id="GO:0009279">
    <property type="term" value="C:cell outer membrane"/>
    <property type="evidence" value="ECO:0007669"/>
    <property type="project" value="UniProtKB-SubCell"/>
</dbReference>
<comment type="caution">
    <text evidence="15">The sequence shown here is derived from an EMBL/GenBank/DDBJ whole genome shotgun (WGS) entry which is preliminary data.</text>
</comment>
<dbReference type="GO" id="GO:0006826">
    <property type="term" value="P:iron ion transport"/>
    <property type="evidence" value="ECO:0007669"/>
    <property type="project" value="UniProtKB-KW"/>
</dbReference>
<dbReference type="InterPro" id="IPR039426">
    <property type="entry name" value="TonB-dep_rcpt-like"/>
</dbReference>
<sequence length="784" mass="86022">MRPYLREGVPMSFRKRLLGATAILAGLSAAPLAAPAIAQEAEASDSSQGEVILVTARRREESLQDVPLSVSAFSGEDLLELGAQDITYVGNVSPNVTLEVSRGTNTTLTAFIRGIGQQDPVAGFEAGVGIYLDDVYLNRPQAAVLDIYDVERVEVLRGPQGTLYGRNTVGGAVKYVTAGLSDEPELTTRLNFGTYNQFDAIVHGSIPLDDRFRVGGAIARFSRDGFGQNFTLGRENYNKDVWAGRLSAELDVTPDFQIRVSGDYTQDNSNARQGHRLIPDQFPPFEYPVLDDVYHTLAGLNFPEQEVEAYGGQMTAEWTINENVTLKNIVAYREDESTTPIDFDSLPEADLDVPAIYENDQFSEELQLLYNGERTSGVVGFYYLDANASTAFDVILDTTGDIISLPGLTAQTFGDVATETWSIFGDFTYSLTPEIEVSLGGRYTEDERSSRVLRTTFINGPSDFFGGGAIPIAITSDFEGSESWTDFSPRASISWAPNDTHNFYFTYSQGFKGGSFDPRGQTSAAPDFDGDGTVSEDEIFEFMRFDPEEVDSYEIGWKVDVGRYRHSLAYFYTDYTDVQVPGSVGVDTDDDGVADTFTGVTTNAGEAEISGIEYEGYALIGEDALRRGDTFTANWSLGFLDGEYKEFIDAFGDDISDEVGIQNTPDITGSATLNYTVPVRGGDLSIINTVIYRGDTQQFELPSPIDQEAYTLWNLSAVWTNDDGRWQVGVHGRNLTDERYRVAGYDFVDEGPGGTFTPTLGLEGTLTGFYGDPRTVTATISYRY</sequence>
<dbReference type="Proteomes" id="UP000245168">
    <property type="component" value="Unassembled WGS sequence"/>
</dbReference>
<keyword evidence="7" id="KW-0406">Ion transport</keyword>
<keyword evidence="15" id="KW-0675">Receptor</keyword>
<dbReference type="InterPro" id="IPR036942">
    <property type="entry name" value="Beta-barrel_TonB_sf"/>
</dbReference>
<dbReference type="PANTHER" id="PTHR32552:SF81">
    <property type="entry name" value="TONB-DEPENDENT OUTER MEMBRANE RECEPTOR"/>
    <property type="match status" value="1"/>
</dbReference>
<dbReference type="Pfam" id="PF07715">
    <property type="entry name" value="Plug"/>
    <property type="match status" value="1"/>
</dbReference>
<evidence type="ECO:0000313" key="15">
    <source>
        <dbReference type="EMBL" id="PWE17923.1"/>
    </source>
</evidence>